<dbReference type="Gene3D" id="1.20.1280.70">
    <property type="entry name" value="Exonuclease ExoI, domain 3"/>
    <property type="match status" value="1"/>
</dbReference>
<dbReference type="Pfam" id="PF08411">
    <property type="entry name" value="ExoI_SH3"/>
    <property type="match status" value="1"/>
</dbReference>
<dbReference type="SMART" id="SM00479">
    <property type="entry name" value="EXOIII"/>
    <property type="match status" value="1"/>
</dbReference>
<dbReference type="GO" id="GO:0006281">
    <property type="term" value="P:DNA repair"/>
    <property type="evidence" value="ECO:0007669"/>
    <property type="project" value="UniProtKB-KW"/>
</dbReference>
<dbReference type="NCBIfam" id="NF008746">
    <property type="entry name" value="PRK11779.1"/>
    <property type="match status" value="1"/>
</dbReference>
<dbReference type="FunFam" id="3.30.420.10:FF:000033">
    <property type="entry name" value="Exodeoxyribonuclease I"/>
    <property type="match status" value="1"/>
</dbReference>
<evidence type="ECO:0000256" key="13">
    <source>
        <dbReference type="PIRNR" id="PIRNR000977"/>
    </source>
</evidence>
<dbReference type="InterPro" id="IPR058561">
    <property type="entry name" value="Exonuc_1_C"/>
</dbReference>
<evidence type="ECO:0000313" key="18">
    <source>
        <dbReference type="EMBL" id="KPC27984.1"/>
    </source>
</evidence>
<evidence type="ECO:0000256" key="11">
    <source>
        <dbReference type="ARBA" id="ARBA00023204"/>
    </source>
</evidence>
<dbReference type="PANTHER" id="PTHR11046">
    <property type="entry name" value="OLIGORIBONUCLEASE, MITOCHONDRIAL"/>
    <property type="match status" value="1"/>
</dbReference>
<comment type="subunit">
    <text evidence="12">Monomer. Interacts with ssb (via C-terminus); this interaction stimulates the exonuclease activity by recruiting the enzyme to its substrate.</text>
</comment>
<evidence type="ECO:0000256" key="14">
    <source>
        <dbReference type="PIRSR" id="PIRSR000977-1"/>
    </source>
</evidence>
<comment type="caution">
    <text evidence="18">The sequence shown here is derived from an EMBL/GenBank/DDBJ whole genome shotgun (WGS) entry which is preliminary data.</text>
</comment>
<dbReference type="InterPro" id="IPR013520">
    <property type="entry name" value="Ribonucl_H"/>
</dbReference>
<name>A0A0N0X929_PSESX</name>
<accession>A0A0N0X929</accession>
<dbReference type="InterPro" id="IPR013620">
    <property type="entry name" value="Exonuc_1_SH3"/>
</dbReference>
<dbReference type="InterPro" id="IPR036397">
    <property type="entry name" value="RNaseH_sf"/>
</dbReference>
<comment type="catalytic activity">
    <reaction evidence="1 13">
        <text>Exonucleolytic cleavage in the 3'- to 5'-direction to yield nucleoside 5'-phosphates.</text>
        <dbReference type="EC" id="3.1.11.1"/>
    </reaction>
</comment>
<evidence type="ECO:0000256" key="1">
    <source>
        <dbReference type="ARBA" id="ARBA00000563"/>
    </source>
</evidence>
<evidence type="ECO:0000256" key="5">
    <source>
        <dbReference type="ARBA" id="ARBA00022723"/>
    </source>
</evidence>
<evidence type="ECO:0000256" key="3">
    <source>
        <dbReference type="ARBA" id="ARBA00019900"/>
    </source>
</evidence>
<feature type="domain" description="ExoI SH3-like" evidence="16">
    <location>
        <begin position="195"/>
        <end position="348"/>
    </location>
</feature>
<dbReference type="FunFam" id="3.30.1520.20:FF:000001">
    <property type="entry name" value="Exodeoxyribonuclease I"/>
    <property type="match status" value="1"/>
</dbReference>
<feature type="binding site" evidence="15">
    <location>
        <position position="179"/>
    </location>
    <ligand>
        <name>Mg(2+)</name>
        <dbReference type="ChEBI" id="CHEBI:18420"/>
        <label>2</label>
    </ligand>
</feature>
<reference evidence="18 19" key="1">
    <citation type="submission" date="2015-07" db="EMBL/GenBank/DDBJ databases">
        <authorList>
            <person name="Noorani M."/>
        </authorList>
    </citation>
    <scope>NUCLEOTIDE SEQUENCE [LARGE SCALE GENOMIC DNA]</scope>
    <source>
        <strain evidence="18 19">0788_9</strain>
    </source>
</reference>
<dbReference type="EMBL" id="LGLN01000066">
    <property type="protein sequence ID" value="KPC27984.1"/>
    <property type="molecule type" value="Genomic_DNA"/>
</dbReference>
<keyword evidence="4 13" id="KW-0540">Nuclease</keyword>
<sequence>MTSSIFWYDYETTGINPRNDRALQMAGIRTDADLNEIAPPVNLYCQPSDDILPHPAACLITGITPTLLAEKGLSEADFMTRVHAELSAPGTCGAGYNTLRFDDEVTRYSLYRNFFDPYAREWQGGNSRWDLIDVVRAAYALRPEGIVWPEQDGRVTLKLERLTAANGIDHGQAHDALSDVRATIALARLIREKQPRLYDYLFALRSKQKVLDQIRLMQPLVHISGRFSAARNYLGVVLPLAWHPHNRNALIVCDLHLDHSPLLDQDASTLKQRLYTRHEALNEGELPVPLKLLHINRCPVIAPMGVMRSEDQERLQLDMAGYQSRAAALNESREVWQDKVLALYGKEDFAASEDPEQQLYDGFIADRDRRLCEQVRLADPERLAGDVWPFDDTRLPELLFRYRARNFPHTLSREEQQRWQHFCQERLRNPEWGAPNTLQDFTKALIERSLNATPDQLDVLRQWQDYAQLLSARLQL</sequence>
<keyword evidence="8 13" id="KW-0269">Exonuclease</keyword>
<feature type="binding site" evidence="15">
    <location>
        <position position="11"/>
    </location>
    <ligand>
        <name>Mg(2+)</name>
        <dbReference type="ChEBI" id="CHEBI:18420"/>
        <label>2</label>
    </ligand>
</feature>
<dbReference type="Gene3D" id="3.30.1520.20">
    <property type="entry name" value="Exonuclease ExoI, domain 2"/>
    <property type="match status" value="1"/>
</dbReference>
<dbReference type="GO" id="GO:0003677">
    <property type="term" value="F:DNA binding"/>
    <property type="evidence" value="ECO:0007669"/>
    <property type="project" value="UniProtKB-KW"/>
</dbReference>
<reference evidence="18 19" key="2">
    <citation type="submission" date="2015-10" db="EMBL/GenBank/DDBJ databases">
        <title>Comparative genomics and high-throughput reverse genetic screens identify a new phytobacterial MAMP and an Arabidopsis receptor required for immune elicitation.</title>
        <authorList>
            <person name="Mott G.A."/>
            <person name="Thakur S."/>
            <person name="Wang P.W."/>
            <person name="Desveaux D."/>
            <person name="Guttman D.S."/>
        </authorList>
    </citation>
    <scope>NUCLEOTIDE SEQUENCE [LARGE SCALE GENOMIC DNA]</scope>
    <source>
        <strain evidence="18 19">0788_9</strain>
    </source>
</reference>
<dbReference type="GO" id="GO:0046872">
    <property type="term" value="F:metal ion binding"/>
    <property type="evidence" value="ECO:0007669"/>
    <property type="project" value="UniProtKB-KW"/>
</dbReference>
<evidence type="ECO:0000256" key="6">
    <source>
        <dbReference type="ARBA" id="ARBA00022763"/>
    </source>
</evidence>
<dbReference type="EC" id="3.1.11.1" evidence="2 13"/>
<evidence type="ECO:0000256" key="2">
    <source>
        <dbReference type="ARBA" id="ARBA00012108"/>
    </source>
</evidence>
<keyword evidence="6 13" id="KW-0227">DNA damage</keyword>
<dbReference type="RefSeq" id="WP_054086820.1">
    <property type="nucleotide sequence ID" value="NZ_LGLN01000066.1"/>
</dbReference>
<protein>
    <recommendedName>
        <fullName evidence="3 13">Exodeoxyribonuclease I</fullName>
        <ecNumber evidence="2 13">3.1.11.1</ecNumber>
    </recommendedName>
</protein>
<comment type="cofactor">
    <cofactor evidence="15">
        <name>Mg(2+)</name>
        <dbReference type="ChEBI" id="CHEBI:18420"/>
    </cofactor>
    <text evidence="15">Binds 2 Mg(2+) ions per monomer.</text>
</comment>
<dbReference type="PIRSF" id="PIRSF000977">
    <property type="entry name" value="Exodeoxyribonuclease_I"/>
    <property type="match status" value="1"/>
</dbReference>
<gene>
    <name evidence="18" type="ORF">ABJ99_0053</name>
</gene>
<dbReference type="InterPro" id="IPR022894">
    <property type="entry name" value="Oligoribonuclease"/>
</dbReference>
<evidence type="ECO:0000256" key="8">
    <source>
        <dbReference type="ARBA" id="ARBA00022839"/>
    </source>
</evidence>
<dbReference type="PROSITE" id="PS51784">
    <property type="entry name" value="EXOI_SH3"/>
    <property type="match status" value="1"/>
</dbReference>
<dbReference type="GO" id="GO:0008310">
    <property type="term" value="F:single-stranded DNA 3'-5' DNA exonuclease activity"/>
    <property type="evidence" value="ECO:0007669"/>
    <property type="project" value="UniProtKB-EC"/>
</dbReference>
<evidence type="ECO:0000256" key="7">
    <source>
        <dbReference type="ARBA" id="ARBA00022801"/>
    </source>
</evidence>
<keyword evidence="9 15" id="KW-0460">Magnesium</keyword>
<dbReference type="CDD" id="cd06138">
    <property type="entry name" value="ExoI_N"/>
    <property type="match status" value="1"/>
</dbReference>
<dbReference type="Pfam" id="PF00929">
    <property type="entry name" value="RNase_T"/>
    <property type="match status" value="1"/>
</dbReference>
<dbReference type="FunFam" id="1.10.287.1240:FF:000002">
    <property type="entry name" value="Exodeoxyribonuclease I"/>
    <property type="match status" value="1"/>
</dbReference>
<dbReference type="Gene3D" id="1.10.287.1240">
    <property type="match status" value="1"/>
</dbReference>
<dbReference type="InterPro" id="IPR038649">
    <property type="entry name" value="EXOI_SH3_sf"/>
</dbReference>
<dbReference type="PATRIC" id="fig|81035.3.peg.62"/>
<dbReference type="GO" id="GO:0000175">
    <property type="term" value="F:3'-5'-RNA exonuclease activity"/>
    <property type="evidence" value="ECO:0007669"/>
    <property type="project" value="InterPro"/>
</dbReference>
<evidence type="ECO:0000259" key="16">
    <source>
        <dbReference type="PROSITE" id="PS51784"/>
    </source>
</evidence>
<keyword evidence="10" id="KW-0238">DNA-binding</keyword>
<feature type="binding site" evidence="15">
    <location>
        <position position="9"/>
    </location>
    <ligand>
        <name>Mg(2+)</name>
        <dbReference type="ChEBI" id="CHEBI:18420"/>
        <label>1</label>
    </ligand>
</feature>
<evidence type="ECO:0000256" key="15">
    <source>
        <dbReference type="PIRSR" id="PIRSR000977-2"/>
    </source>
</evidence>
<dbReference type="Pfam" id="PF26016">
    <property type="entry name" value="ExoI_C"/>
    <property type="match status" value="1"/>
</dbReference>
<evidence type="ECO:0000259" key="17">
    <source>
        <dbReference type="PROSITE" id="PS51785"/>
    </source>
</evidence>
<dbReference type="InterPro" id="IPR034747">
    <property type="entry name" value="EXOI_SH3"/>
</dbReference>
<feature type="binding site" evidence="14">
    <location>
        <position position="11"/>
    </location>
    <ligand>
        <name>substrate</name>
    </ligand>
</feature>
<keyword evidence="5 15" id="KW-0479">Metal-binding</keyword>
<keyword evidence="11 13" id="KW-0234">DNA repair</keyword>
<dbReference type="AlphaFoldDB" id="A0A0N0X929"/>
<dbReference type="PANTHER" id="PTHR11046:SF11">
    <property type="entry name" value="EXODEOXYRIBONUCLEASE I"/>
    <property type="match status" value="1"/>
</dbReference>
<proteinExistence type="predicted"/>
<dbReference type="Gene3D" id="3.30.420.10">
    <property type="entry name" value="Ribonuclease H-like superfamily/Ribonuclease H"/>
    <property type="match status" value="1"/>
</dbReference>
<dbReference type="Proteomes" id="UP000037891">
    <property type="component" value="Unassembled WGS sequence"/>
</dbReference>
<feature type="domain" description="ExoI C-terminal" evidence="17">
    <location>
        <begin position="351"/>
        <end position="471"/>
    </location>
</feature>
<feature type="binding site" evidence="14">
    <location>
        <position position="158"/>
    </location>
    <ligand>
        <name>substrate</name>
    </ligand>
</feature>
<organism evidence="18 19">
    <name type="scientific">Pseudomonas syringae pv. cilantro</name>
    <dbReference type="NCBI Taxonomy" id="81035"/>
    <lineage>
        <taxon>Bacteria</taxon>
        <taxon>Pseudomonadati</taxon>
        <taxon>Pseudomonadota</taxon>
        <taxon>Gammaproteobacteria</taxon>
        <taxon>Pseudomonadales</taxon>
        <taxon>Pseudomonadaceae</taxon>
        <taxon>Pseudomonas</taxon>
        <taxon>Pseudomonas syringae</taxon>
    </lineage>
</organism>
<evidence type="ECO:0000256" key="10">
    <source>
        <dbReference type="ARBA" id="ARBA00023125"/>
    </source>
</evidence>
<dbReference type="InterPro" id="IPR023607">
    <property type="entry name" value="Exodeoxyribonuclease_I"/>
</dbReference>
<dbReference type="PROSITE" id="PS51785">
    <property type="entry name" value="EXOI_C"/>
    <property type="match status" value="1"/>
</dbReference>
<dbReference type="InterPro" id="IPR012337">
    <property type="entry name" value="RNaseH-like_sf"/>
</dbReference>
<dbReference type="SUPFAM" id="SSF53098">
    <property type="entry name" value="Ribonuclease H-like"/>
    <property type="match status" value="1"/>
</dbReference>
<evidence type="ECO:0000256" key="9">
    <source>
        <dbReference type="ARBA" id="ARBA00022842"/>
    </source>
</evidence>
<evidence type="ECO:0000313" key="19">
    <source>
        <dbReference type="Proteomes" id="UP000037891"/>
    </source>
</evidence>
<evidence type="ECO:0000256" key="12">
    <source>
        <dbReference type="ARBA" id="ARBA00046792"/>
    </source>
</evidence>
<evidence type="ECO:0000256" key="4">
    <source>
        <dbReference type="ARBA" id="ARBA00022722"/>
    </source>
</evidence>
<dbReference type="FunFam" id="1.20.1280.70:FF:000001">
    <property type="entry name" value="Exodeoxyribonuclease I"/>
    <property type="match status" value="1"/>
</dbReference>
<keyword evidence="7 13" id="KW-0378">Hydrolase</keyword>